<reference evidence="4" key="2">
    <citation type="journal article" date="2021" name="Genome Biol. Evol.">
        <title>Developing a high-quality reference genome for a parasitic bivalve with doubly uniparental inheritance (Bivalvia: Unionida).</title>
        <authorList>
            <person name="Smith C.H."/>
        </authorList>
    </citation>
    <scope>NUCLEOTIDE SEQUENCE</scope>
    <source>
        <strain evidence="4">CHS0354</strain>
        <tissue evidence="4">Mantle</tissue>
    </source>
</reference>
<dbReference type="InterPro" id="IPR012337">
    <property type="entry name" value="RNaseH-like_sf"/>
</dbReference>
<dbReference type="InterPro" id="IPR051534">
    <property type="entry name" value="CBASS_pafABC_assoc_protein"/>
</dbReference>
<name>A0AAE0RZL7_9BIVA</name>
<dbReference type="GO" id="GO:0003676">
    <property type="term" value="F:nucleic acid binding"/>
    <property type="evidence" value="ECO:0007669"/>
    <property type="project" value="InterPro"/>
</dbReference>
<evidence type="ECO:0000313" key="5">
    <source>
        <dbReference type="Proteomes" id="UP001195483"/>
    </source>
</evidence>
<dbReference type="Pfam" id="PF25583">
    <property type="entry name" value="WCX"/>
    <property type="match status" value="1"/>
</dbReference>
<evidence type="ECO:0000313" key="4">
    <source>
        <dbReference type="EMBL" id="KAK3582379.1"/>
    </source>
</evidence>
<dbReference type="PANTHER" id="PTHR34580">
    <property type="match status" value="1"/>
</dbReference>
<gene>
    <name evidence="4" type="ORF">CHS0354_023923</name>
</gene>
<reference evidence="4" key="1">
    <citation type="journal article" date="2021" name="Genome Biol. Evol.">
        <title>A High-Quality Reference Genome for a Parasitic Bivalve with Doubly Uniparental Inheritance (Bivalvia: Unionida).</title>
        <authorList>
            <person name="Smith C.H."/>
        </authorList>
    </citation>
    <scope>NUCLEOTIDE SEQUENCE</scope>
    <source>
        <strain evidence="4">CHS0354</strain>
    </source>
</reference>
<dbReference type="AlphaFoldDB" id="A0AAE0RZL7"/>
<feature type="domain" description="Exonuclease" evidence="1">
    <location>
        <begin position="7"/>
        <end position="71"/>
    </location>
</feature>
<dbReference type="InterPro" id="IPR057727">
    <property type="entry name" value="WCX_dom"/>
</dbReference>
<evidence type="ECO:0000259" key="3">
    <source>
        <dbReference type="Pfam" id="PF25583"/>
    </source>
</evidence>
<proteinExistence type="predicted"/>
<comment type="caution">
    <text evidence="4">The sequence shown here is derived from an EMBL/GenBank/DDBJ whole genome shotgun (WGS) entry which is preliminary data.</text>
</comment>
<dbReference type="Pfam" id="PF13280">
    <property type="entry name" value="WYL"/>
    <property type="match status" value="1"/>
</dbReference>
<evidence type="ECO:0000259" key="2">
    <source>
        <dbReference type="Pfam" id="PF13280"/>
    </source>
</evidence>
<sequence>MIHIFTAIDFETATGVRTSICQVGIVRVENGRTVNTLSRLVQPPNNYYSDWCIDIHGITPDKTENAPTFDKTKLLNQKTMSKRGYFTRYGLIIEKLKNNPYTTFNELHDYVGRKLENLRLFDDDLQVGFSKRTLNRDIRDIKNSFGFEIEYSQKEKGYFIQKGERASAIFQRMMESFDVLHSLNLVNELTPFIQLENRKPQGTDNLFGLLHAVKNKCLVKFTYQSFWEGEPTERTAEPLALKEFRNRWYLIAKDRKEGRIKSFALDRLTNLDITKQPFTFPDAFKIDEHFRYCFGIIRPSDSEPENIILSFTPLQGMYVKTLPLHETQEVMIDNENECRIKLKFHVTHDFVMELLSLGSNVKVIEPRSLVKEIKIALRDAANQYE</sequence>
<dbReference type="Pfam" id="PF00929">
    <property type="entry name" value="RNase_T"/>
    <property type="match status" value="1"/>
</dbReference>
<feature type="domain" description="WCX" evidence="3">
    <location>
        <begin position="304"/>
        <end position="381"/>
    </location>
</feature>
<dbReference type="EMBL" id="JAEAOA010001427">
    <property type="protein sequence ID" value="KAK3582379.1"/>
    <property type="molecule type" value="Genomic_DNA"/>
</dbReference>
<dbReference type="PANTHER" id="PTHR34580:SF9">
    <property type="entry name" value="SLL5097 PROTEIN"/>
    <property type="match status" value="1"/>
</dbReference>
<dbReference type="PROSITE" id="PS52050">
    <property type="entry name" value="WYL"/>
    <property type="match status" value="1"/>
</dbReference>
<dbReference type="Gene3D" id="3.30.420.10">
    <property type="entry name" value="Ribonuclease H-like superfamily/Ribonuclease H"/>
    <property type="match status" value="1"/>
</dbReference>
<dbReference type="Proteomes" id="UP001195483">
    <property type="component" value="Unassembled WGS sequence"/>
</dbReference>
<evidence type="ECO:0000259" key="1">
    <source>
        <dbReference type="Pfam" id="PF00929"/>
    </source>
</evidence>
<feature type="domain" description="WYL" evidence="2">
    <location>
        <begin position="208"/>
        <end position="272"/>
    </location>
</feature>
<evidence type="ECO:0008006" key="6">
    <source>
        <dbReference type="Google" id="ProtNLM"/>
    </source>
</evidence>
<dbReference type="InterPro" id="IPR026881">
    <property type="entry name" value="WYL_dom"/>
</dbReference>
<organism evidence="4 5">
    <name type="scientific">Potamilus streckersoni</name>
    <dbReference type="NCBI Taxonomy" id="2493646"/>
    <lineage>
        <taxon>Eukaryota</taxon>
        <taxon>Metazoa</taxon>
        <taxon>Spiralia</taxon>
        <taxon>Lophotrochozoa</taxon>
        <taxon>Mollusca</taxon>
        <taxon>Bivalvia</taxon>
        <taxon>Autobranchia</taxon>
        <taxon>Heteroconchia</taxon>
        <taxon>Palaeoheterodonta</taxon>
        <taxon>Unionida</taxon>
        <taxon>Unionoidea</taxon>
        <taxon>Unionidae</taxon>
        <taxon>Ambleminae</taxon>
        <taxon>Lampsilini</taxon>
        <taxon>Potamilus</taxon>
    </lineage>
</organism>
<keyword evidence="5" id="KW-1185">Reference proteome</keyword>
<dbReference type="InterPro" id="IPR013520">
    <property type="entry name" value="Ribonucl_H"/>
</dbReference>
<dbReference type="SUPFAM" id="SSF53098">
    <property type="entry name" value="Ribonuclease H-like"/>
    <property type="match status" value="1"/>
</dbReference>
<dbReference type="InterPro" id="IPR036397">
    <property type="entry name" value="RNaseH_sf"/>
</dbReference>
<accession>A0AAE0RZL7</accession>
<reference evidence="4" key="3">
    <citation type="submission" date="2023-05" db="EMBL/GenBank/DDBJ databases">
        <authorList>
            <person name="Smith C.H."/>
        </authorList>
    </citation>
    <scope>NUCLEOTIDE SEQUENCE</scope>
    <source>
        <strain evidence="4">CHS0354</strain>
        <tissue evidence="4">Mantle</tissue>
    </source>
</reference>
<protein>
    <recommendedName>
        <fullName evidence="6">WYL domain-containing protein</fullName>
    </recommendedName>
</protein>